<dbReference type="EMBL" id="JAUEPS010000013">
    <property type="protein sequence ID" value="KAK0460141.1"/>
    <property type="molecule type" value="Genomic_DNA"/>
</dbReference>
<keyword evidence="2" id="KW-1185">Reference proteome</keyword>
<dbReference type="AlphaFoldDB" id="A0AA39N6N5"/>
<proteinExistence type="predicted"/>
<evidence type="ECO:0000313" key="1">
    <source>
        <dbReference type="EMBL" id="KAK0460141.1"/>
    </source>
</evidence>
<dbReference type="RefSeq" id="XP_060332267.1">
    <property type="nucleotide sequence ID" value="XM_060479103.1"/>
</dbReference>
<name>A0AA39N6N5_ARMTA</name>
<evidence type="ECO:0000313" key="2">
    <source>
        <dbReference type="Proteomes" id="UP001175211"/>
    </source>
</evidence>
<accession>A0AA39N6N5</accession>
<organism evidence="1 2">
    <name type="scientific">Armillaria tabescens</name>
    <name type="common">Ringless honey mushroom</name>
    <name type="synonym">Agaricus tabescens</name>
    <dbReference type="NCBI Taxonomy" id="1929756"/>
    <lineage>
        <taxon>Eukaryota</taxon>
        <taxon>Fungi</taxon>
        <taxon>Dikarya</taxon>
        <taxon>Basidiomycota</taxon>
        <taxon>Agaricomycotina</taxon>
        <taxon>Agaricomycetes</taxon>
        <taxon>Agaricomycetidae</taxon>
        <taxon>Agaricales</taxon>
        <taxon>Marasmiineae</taxon>
        <taxon>Physalacriaceae</taxon>
        <taxon>Desarmillaria</taxon>
    </lineage>
</organism>
<dbReference type="GeneID" id="85362651"/>
<evidence type="ECO:0008006" key="3">
    <source>
        <dbReference type="Google" id="ProtNLM"/>
    </source>
</evidence>
<dbReference type="Proteomes" id="UP001175211">
    <property type="component" value="Unassembled WGS sequence"/>
</dbReference>
<gene>
    <name evidence="1" type="ORF">EV420DRAFT_1673185</name>
</gene>
<protein>
    <recommendedName>
        <fullName evidence="3">F-box domain-containing protein</fullName>
    </recommendedName>
</protein>
<reference evidence="1" key="1">
    <citation type="submission" date="2023-06" db="EMBL/GenBank/DDBJ databases">
        <authorList>
            <consortium name="Lawrence Berkeley National Laboratory"/>
            <person name="Ahrendt S."/>
            <person name="Sahu N."/>
            <person name="Indic B."/>
            <person name="Wong-Bajracharya J."/>
            <person name="Merenyi Z."/>
            <person name="Ke H.-M."/>
            <person name="Monk M."/>
            <person name="Kocsube S."/>
            <person name="Drula E."/>
            <person name="Lipzen A."/>
            <person name="Balint B."/>
            <person name="Henrissat B."/>
            <person name="Andreopoulos B."/>
            <person name="Martin F.M."/>
            <person name="Harder C.B."/>
            <person name="Rigling D."/>
            <person name="Ford K.L."/>
            <person name="Foster G.D."/>
            <person name="Pangilinan J."/>
            <person name="Papanicolaou A."/>
            <person name="Barry K."/>
            <person name="LaButti K."/>
            <person name="Viragh M."/>
            <person name="Koriabine M."/>
            <person name="Yan M."/>
            <person name="Riley R."/>
            <person name="Champramary S."/>
            <person name="Plett K.L."/>
            <person name="Tsai I.J."/>
            <person name="Slot J."/>
            <person name="Sipos G."/>
            <person name="Plett J."/>
            <person name="Nagy L.G."/>
            <person name="Grigoriev I.V."/>
        </authorList>
    </citation>
    <scope>NUCLEOTIDE SEQUENCE</scope>
    <source>
        <strain evidence="1">CCBAS 213</strain>
    </source>
</reference>
<comment type="caution">
    <text evidence="1">The sequence shown here is derived from an EMBL/GenBank/DDBJ whole genome shotgun (WGS) entry which is preliminary data.</text>
</comment>
<sequence>MDKSSWSIIRWLPNEVLSEIVRLSGPRELAILLRVAKLFNEIGFPLLYRDVHLNISHGKSVSALSFRASIDQDPARARMIKSIRILALDLARCILLMKGCRNSNSDHFSVKAVNSILQDINTFTTVVPAILQLENVEVFRMTCEFHEAAFVELLEMASFPKMHTVTLAFRNLTVPPAISTFIDKHPTLRKVSLQCDTFSSNDAPPVFRHIELLEHISAPFDYFIAAVPNARNLTSASIDFSVYGIPEIERTFATLADSAARDSCKTLVCTTQASYNPLMDYISALLPKIENVTIRSGPLPRFASFDELSKLKHLKKFTHITTDKDDDVLRKAIDRINDKLFHGLSPTLSLLKLYGATWTRTNNGWVRAQS</sequence>